<protein>
    <submittedName>
        <fullName evidence="1">Uncharacterized protein</fullName>
    </submittedName>
</protein>
<accession>A0ABR1S1H5</accession>
<evidence type="ECO:0000313" key="1">
    <source>
        <dbReference type="EMBL" id="KAK8024014.1"/>
    </source>
</evidence>
<sequence length="165" mass="18604">MMQFFPSKSLASLERNTISNQTQFSSAATSLSRYDEGTLLAYLLRSSPQTYVWSATPSLAHQRIDHESTRPRYQHDQSSRIFPVSAISISDSDYSPSIHFRYPKPGLSCLIPVQNLDRLRCFPLVLSHIAHLRQATGFRTGEHVWVDVISDETYGDAAQLVGTAW</sequence>
<dbReference type="EMBL" id="JAQQWK010000011">
    <property type="protein sequence ID" value="KAK8024014.1"/>
    <property type="molecule type" value="Genomic_DNA"/>
</dbReference>
<organism evidence="1 2">
    <name type="scientific">Apiospora rasikravindrae</name>
    <dbReference type="NCBI Taxonomy" id="990691"/>
    <lineage>
        <taxon>Eukaryota</taxon>
        <taxon>Fungi</taxon>
        <taxon>Dikarya</taxon>
        <taxon>Ascomycota</taxon>
        <taxon>Pezizomycotina</taxon>
        <taxon>Sordariomycetes</taxon>
        <taxon>Xylariomycetidae</taxon>
        <taxon>Amphisphaeriales</taxon>
        <taxon>Apiosporaceae</taxon>
        <taxon>Apiospora</taxon>
    </lineage>
</organism>
<gene>
    <name evidence="1" type="ORF">PG993_012080</name>
</gene>
<keyword evidence="2" id="KW-1185">Reference proteome</keyword>
<proteinExistence type="predicted"/>
<evidence type="ECO:0000313" key="2">
    <source>
        <dbReference type="Proteomes" id="UP001444661"/>
    </source>
</evidence>
<dbReference type="Proteomes" id="UP001444661">
    <property type="component" value="Unassembled WGS sequence"/>
</dbReference>
<name>A0ABR1S1H5_9PEZI</name>
<comment type="caution">
    <text evidence="1">The sequence shown here is derived from an EMBL/GenBank/DDBJ whole genome shotgun (WGS) entry which is preliminary data.</text>
</comment>
<reference evidence="1 2" key="1">
    <citation type="submission" date="2023-01" db="EMBL/GenBank/DDBJ databases">
        <title>Analysis of 21 Apiospora genomes using comparative genomics revels a genus with tremendous synthesis potential of carbohydrate active enzymes and secondary metabolites.</title>
        <authorList>
            <person name="Sorensen T."/>
        </authorList>
    </citation>
    <scope>NUCLEOTIDE SEQUENCE [LARGE SCALE GENOMIC DNA]</scope>
    <source>
        <strain evidence="1 2">CBS 33761</strain>
    </source>
</reference>